<dbReference type="InterPro" id="IPR050515">
    <property type="entry name" value="Beta-lactam/transpept"/>
</dbReference>
<dbReference type="InterPro" id="IPR012338">
    <property type="entry name" value="Beta-lactam/transpept-like"/>
</dbReference>
<evidence type="ECO:0000313" key="5">
    <source>
        <dbReference type="EMBL" id="TCN63046.1"/>
    </source>
</evidence>
<dbReference type="GO" id="GO:0004180">
    <property type="term" value="F:carboxypeptidase activity"/>
    <property type="evidence" value="ECO:0007669"/>
    <property type="project" value="UniProtKB-KW"/>
</dbReference>
<dbReference type="SMART" id="SM00740">
    <property type="entry name" value="PASTA"/>
    <property type="match status" value="1"/>
</dbReference>
<reference evidence="5 6" key="1">
    <citation type="submission" date="2019-03" db="EMBL/GenBank/DDBJ databases">
        <title>Genomic Encyclopedia of Archaeal and Bacterial Type Strains, Phase II (KMG-II): from individual species to whole genera.</title>
        <authorList>
            <person name="Goeker M."/>
        </authorList>
    </citation>
    <scope>NUCLEOTIDE SEQUENCE [LARGE SCALE GENOMIC DNA]</scope>
    <source>
        <strain evidence="5 6">RL-C</strain>
    </source>
</reference>
<dbReference type="GO" id="GO:0051301">
    <property type="term" value="P:cell division"/>
    <property type="evidence" value="ECO:0007669"/>
    <property type="project" value="UniProtKB-KW"/>
</dbReference>
<comment type="caution">
    <text evidence="5">The sequence shown here is derived from an EMBL/GenBank/DDBJ whole genome shotgun (WGS) entry which is preliminary data.</text>
</comment>
<dbReference type="InterPro" id="IPR001460">
    <property type="entry name" value="PCN-bd_Tpept"/>
</dbReference>
<dbReference type="SUPFAM" id="SSF54184">
    <property type="entry name" value="Penicillin-binding protein 2x (pbp-2x), c-terminal domain"/>
    <property type="match status" value="1"/>
</dbReference>
<keyword evidence="2" id="KW-0121">Carboxypeptidase</keyword>
<dbReference type="Pfam" id="PF03793">
    <property type="entry name" value="PASTA"/>
    <property type="match status" value="1"/>
</dbReference>
<gene>
    <name evidence="5" type="ORF">CLV25_11624</name>
</gene>
<dbReference type="PANTHER" id="PTHR30627">
    <property type="entry name" value="PEPTIDOGLYCAN D,D-TRANSPEPTIDASE"/>
    <property type="match status" value="1"/>
</dbReference>
<dbReference type="PANTHER" id="PTHR30627:SF1">
    <property type="entry name" value="PEPTIDOGLYCAN D,D-TRANSPEPTIDASE FTSI"/>
    <property type="match status" value="1"/>
</dbReference>
<evidence type="ECO:0000256" key="1">
    <source>
        <dbReference type="ARBA" id="ARBA00004370"/>
    </source>
</evidence>
<comment type="subcellular location">
    <subcellularLocation>
        <location evidence="1">Membrane</location>
    </subcellularLocation>
</comment>
<dbReference type="Pfam" id="PF03717">
    <property type="entry name" value="PBP_dimer"/>
    <property type="match status" value="1"/>
</dbReference>
<keyword evidence="5" id="KW-0132">Cell division</keyword>
<dbReference type="GO" id="GO:0071555">
    <property type="term" value="P:cell wall organization"/>
    <property type="evidence" value="ECO:0007669"/>
    <property type="project" value="TreeGrafter"/>
</dbReference>
<keyword evidence="3" id="KW-0472">Membrane</keyword>
<dbReference type="AlphaFoldDB" id="A0A4R2E886"/>
<evidence type="ECO:0000259" key="4">
    <source>
        <dbReference type="PROSITE" id="PS51178"/>
    </source>
</evidence>
<dbReference type="CDD" id="cd06575">
    <property type="entry name" value="PASTA_Pbp2x-like_2"/>
    <property type="match status" value="1"/>
</dbReference>
<dbReference type="Gene3D" id="3.90.1310.10">
    <property type="entry name" value="Penicillin-binding protein 2a (Domain 2)"/>
    <property type="match status" value="1"/>
</dbReference>
<evidence type="ECO:0000256" key="3">
    <source>
        <dbReference type="ARBA" id="ARBA00023136"/>
    </source>
</evidence>
<sequence length="707" mass="78231">MSVKKDIMWRIGVVYLGLLLLGLIILGQAIRLQFFQGSKWREEANEVTYKRISIESNRGDVLAVDGRILATSIPYYEVRMDLNATGLVDSVFNEKVDSLSRSLSNLFKDKPASAYRRMLVKARRQGKRYFAVVPRRVNYLEMKQIKSFPLFNLGRNKSGLILVQVGRRLKPNGVLAARTIGAINAEGYGVGIEYSFNKDLKGTEGVAMAQRVAGSTWIPLSGGVEIEPKDGLDVVSTLDINLQDVAQSALYRSLEENAADHGTAVLMEVATGEIRAIANLKRNADGSYSENYNYAVGESVEPGSTFKIPSLICMLEDGLISLDEKVDAEEDGEYYIYNKRIKDSKHDGGYGVITAQRVFEVSSNVGVVKLINKCYKGREAAFIDRLYNMKLDEKVGFDIKGEVKPNIKYPTDRYWSGLSLSMMSMGYEVKLTPLQMLTFYNAIANNGRMVRPKLVKELRLHGNVVRSFPPEVIVPSIASKGTLEKVRQVLQGVVDSGTATNLRNPNYKIAGKTGTAQIAQGSRGYGSEGRRVYQASFVGYFPANNPKYSCIVVINAPSNDVYYAALVAGPVFKEIADKVYSTSLTWHKPLEPNGKFVDLPRSKSGDIKSLTAVFDGLKIPYRLKEEQEKGYAAIDSTNFSELVLSKRSIAKNIMPNVANMGIKDALFLLENAGLKVVFKGRGQVKKQSIAAGQSITRGQKVYLEMSM</sequence>
<dbReference type="GO" id="GO:0008658">
    <property type="term" value="F:penicillin binding"/>
    <property type="evidence" value="ECO:0007669"/>
    <property type="project" value="InterPro"/>
</dbReference>
<protein>
    <submittedName>
        <fullName evidence="5">Cell division protein FtsI (Penicillin-binding protein 3)</fullName>
    </submittedName>
</protein>
<dbReference type="GO" id="GO:0005886">
    <property type="term" value="C:plasma membrane"/>
    <property type="evidence" value="ECO:0007669"/>
    <property type="project" value="TreeGrafter"/>
</dbReference>
<proteinExistence type="predicted"/>
<dbReference type="InterPro" id="IPR036138">
    <property type="entry name" value="PBP_dimer_sf"/>
</dbReference>
<dbReference type="InterPro" id="IPR005311">
    <property type="entry name" value="PBP_dimer"/>
</dbReference>
<dbReference type="InterPro" id="IPR005543">
    <property type="entry name" value="PASTA_dom"/>
</dbReference>
<dbReference type="EMBL" id="SLWB01000016">
    <property type="protein sequence ID" value="TCN63046.1"/>
    <property type="molecule type" value="Genomic_DNA"/>
</dbReference>
<name>A0A4R2E886_9BACT</name>
<dbReference type="Proteomes" id="UP000294830">
    <property type="component" value="Unassembled WGS sequence"/>
</dbReference>
<dbReference type="Pfam" id="PF00905">
    <property type="entry name" value="Transpeptidase"/>
    <property type="match status" value="1"/>
</dbReference>
<dbReference type="SUPFAM" id="SSF56519">
    <property type="entry name" value="Penicillin binding protein dimerisation domain"/>
    <property type="match status" value="1"/>
</dbReference>
<dbReference type="Gene3D" id="3.30.450.330">
    <property type="match status" value="1"/>
</dbReference>
<dbReference type="RefSeq" id="WP_131840213.1">
    <property type="nucleotide sequence ID" value="NZ_SLWB01000016.1"/>
</dbReference>
<organism evidence="5 6">
    <name type="scientific">Acetobacteroides hydrogenigenes</name>
    <dbReference type="NCBI Taxonomy" id="979970"/>
    <lineage>
        <taxon>Bacteria</taxon>
        <taxon>Pseudomonadati</taxon>
        <taxon>Bacteroidota</taxon>
        <taxon>Bacteroidia</taxon>
        <taxon>Bacteroidales</taxon>
        <taxon>Rikenellaceae</taxon>
        <taxon>Acetobacteroides</taxon>
    </lineage>
</organism>
<dbReference type="OrthoDB" id="9804124at2"/>
<accession>A0A4R2E886</accession>
<keyword evidence="6" id="KW-1185">Reference proteome</keyword>
<keyword evidence="2" id="KW-0645">Protease</keyword>
<evidence type="ECO:0000313" key="6">
    <source>
        <dbReference type="Proteomes" id="UP000294830"/>
    </source>
</evidence>
<dbReference type="Gene3D" id="3.30.10.20">
    <property type="match status" value="1"/>
</dbReference>
<dbReference type="Gene3D" id="3.40.710.10">
    <property type="entry name" value="DD-peptidase/beta-lactamase superfamily"/>
    <property type="match status" value="1"/>
</dbReference>
<keyword evidence="2" id="KW-0378">Hydrolase</keyword>
<evidence type="ECO:0000256" key="2">
    <source>
        <dbReference type="ARBA" id="ARBA00022645"/>
    </source>
</evidence>
<dbReference type="PROSITE" id="PS51178">
    <property type="entry name" value="PASTA"/>
    <property type="match status" value="1"/>
</dbReference>
<keyword evidence="5" id="KW-0131">Cell cycle</keyword>
<feature type="domain" description="PASTA" evidence="4">
    <location>
        <begin position="648"/>
        <end position="707"/>
    </location>
</feature>
<dbReference type="SUPFAM" id="SSF56601">
    <property type="entry name" value="beta-lactamase/transpeptidase-like"/>
    <property type="match status" value="1"/>
</dbReference>